<organism evidence="2 3">
    <name type="scientific">Necator americanus</name>
    <name type="common">Human hookworm</name>
    <dbReference type="NCBI Taxonomy" id="51031"/>
    <lineage>
        <taxon>Eukaryota</taxon>
        <taxon>Metazoa</taxon>
        <taxon>Ecdysozoa</taxon>
        <taxon>Nematoda</taxon>
        <taxon>Chromadorea</taxon>
        <taxon>Rhabditida</taxon>
        <taxon>Rhabditina</taxon>
        <taxon>Rhabditomorpha</taxon>
        <taxon>Strongyloidea</taxon>
        <taxon>Ancylostomatidae</taxon>
        <taxon>Bunostominae</taxon>
        <taxon>Necator</taxon>
    </lineage>
</organism>
<keyword evidence="3" id="KW-1185">Reference proteome</keyword>
<evidence type="ECO:0000313" key="2">
    <source>
        <dbReference type="EMBL" id="KAK6734781.1"/>
    </source>
</evidence>
<sequence length="106" mass="11871">MQARSSAKSSSTTTTLGRTLQERPSLVNKAGVVKWSNRIDEIRLDHFTTPAVFPRPGSLRLPPFFLSPTSSGWSRLPNPRRHQKGTRAVLQVTVPSVLEQRHLRSV</sequence>
<dbReference type="Proteomes" id="UP001303046">
    <property type="component" value="Unassembled WGS sequence"/>
</dbReference>
<reference evidence="2 3" key="1">
    <citation type="submission" date="2023-08" db="EMBL/GenBank/DDBJ databases">
        <title>A Necator americanus chromosomal reference genome.</title>
        <authorList>
            <person name="Ilik V."/>
            <person name="Petrzelkova K.J."/>
            <person name="Pardy F."/>
            <person name="Fuh T."/>
            <person name="Niatou-Singa F.S."/>
            <person name="Gouil Q."/>
            <person name="Baker L."/>
            <person name="Ritchie M.E."/>
            <person name="Jex A.R."/>
            <person name="Gazzola D."/>
            <person name="Li H."/>
            <person name="Toshio Fujiwara R."/>
            <person name="Zhan B."/>
            <person name="Aroian R.V."/>
            <person name="Pafco B."/>
            <person name="Schwarz E.M."/>
        </authorList>
    </citation>
    <scope>NUCLEOTIDE SEQUENCE [LARGE SCALE GENOMIC DNA]</scope>
    <source>
        <strain evidence="2 3">Aroian</strain>
        <tissue evidence="2">Whole animal</tissue>
    </source>
</reference>
<dbReference type="EMBL" id="JAVFWL010000002">
    <property type="protein sequence ID" value="KAK6734781.1"/>
    <property type="molecule type" value="Genomic_DNA"/>
</dbReference>
<gene>
    <name evidence="2" type="primary">Necator_chrII.g5941</name>
    <name evidence="2" type="ORF">RB195_018148</name>
</gene>
<comment type="caution">
    <text evidence="2">The sequence shown here is derived from an EMBL/GenBank/DDBJ whole genome shotgun (WGS) entry which is preliminary data.</text>
</comment>
<name>A0ABR1C8E2_NECAM</name>
<evidence type="ECO:0000313" key="3">
    <source>
        <dbReference type="Proteomes" id="UP001303046"/>
    </source>
</evidence>
<protein>
    <submittedName>
        <fullName evidence="2">Uncharacterized protein</fullName>
    </submittedName>
</protein>
<evidence type="ECO:0000256" key="1">
    <source>
        <dbReference type="SAM" id="MobiDB-lite"/>
    </source>
</evidence>
<feature type="region of interest" description="Disordered" evidence="1">
    <location>
        <begin position="1"/>
        <end position="23"/>
    </location>
</feature>
<proteinExistence type="predicted"/>
<accession>A0ABR1C8E2</accession>
<feature type="compositionally biased region" description="Low complexity" evidence="1">
    <location>
        <begin position="1"/>
        <end position="15"/>
    </location>
</feature>